<evidence type="ECO:0000313" key="9">
    <source>
        <dbReference type="Proteomes" id="UP000187429"/>
    </source>
</evidence>
<dbReference type="GO" id="GO:0051016">
    <property type="term" value="P:barbed-end actin filament capping"/>
    <property type="evidence" value="ECO:0007669"/>
    <property type="project" value="UniProtKB-UniRule"/>
</dbReference>
<dbReference type="PANTHER" id="PTHR10619">
    <property type="entry name" value="F-ACTIN-CAPPING PROTEIN SUBUNIT BETA"/>
    <property type="match status" value="1"/>
</dbReference>
<dbReference type="AlphaFoldDB" id="A0A1R1YSW1"/>
<dbReference type="InterPro" id="IPR001698">
    <property type="entry name" value="CAPZB"/>
</dbReference>
<evidence type="ECO:0000256" key="6">
    <source>
        <dbReference type="ARBA" id="ARBA00023212"/>
    </source>
</evidence>
<organism evidence="8 9">
    <name type="scientific">Smittium culicis</name>
    <dbReference type="NCBI Taxonomy" id="133412"/>
    <lineage>
        <taxon>Eukaryota</taxon>
        <taxon>Fungi</taxon>
        <taxon>Fungi incertae sedis</taxon>
        <taxon>Zoopagomycota</taxon>
        <taxon>Kickxellomycotina</taxon>
        <taxon>Harpellomycetes</taxon>
        <taxon>Harpellales</taxon>
        <taxon>Legeriomycetaceae</taxon>
        <taxon>Smittium</taxon>
    </lineage>
</organism>
<evidence type="ECO:0000256" key="7">
    <source>
        <dbReference type="RuleBase" id="RU365078"/>
    </source>
</evidence>
<comment type="subcellular location">
    <subcellularLocation>
        <location evidence="1 7">Cytoplasm</location>
        <location evidence="1 7">Cytoskeleton</location>
    </subcellularLocation>
</comment>
<dbReference type="SUPFAM" id="SSF90096">
    <property type="entry name" value="Subunits of heterodimeric actin filament capping protein Capz"/>
    <property type="match status" value="1"/>
</dbReference>
<name>A0A1R1YSW1_9FUNG</name>
<dbReference type="GO" id="GO:0008290">
    <property type="term" value="C:F-actin capping protein complex"/>
    <property type="evidence" value="ECO:0007669"/>
    <property type="project" value="UniProtKB-UniRule"/>
</dbReference>
<dbReference type="Pfam" id="PF01115">
    <property type="entry name" value="F_actin_cap_B"/>
    <property type="match status" value="2"/>
</dbReference>
<keyword evidence="9" id="KW-1185">Reference proteome</keyword>
<dbReference type="Gene3D" id="3.90.1150.210">
    <property type="entry name" value="F-actin capping protein, beta subunit"/>
    <property type="match status" value="1"/>
</dbReference>
<comment type="function">
    <text evidence="7">F-actin-capping proteins bind in a Ca(2+)-independent manner to the fast growing ends of actin filaments (barbed end) thereby blocking the exchange of subunits at these ends. Unlike other capping proteins (such as gelsolin and severin), these proteins do not sever actin filaments.</text>
</comment>
<dbReference type="GO" id="GO:0000902">
    <property type="term" value="P:cell morphogenesis"/>
    <property type="evidence" value="ECO:0007669"/>
    <property type="project" value="TreeGrafter"/>
</dbReference>
<protein>
    <recommendedName>
        <fullName evidence="7">F-actin-capping protein subunit beta</fullName>
    </recommendedName>
</protein>
<sequence length="235" mass="26740">MEENTETNRQFECALDLMCRLPPQNVEENIVKLLEIVPDLTDDLLASVDQPLKIRTDEKSGLDYLISDYNRDGDSYSYYEGGLSSVYFWEGDDSLACAVLIKKVNGNNARSKGAWDSIHVLDIEERGRQAYYKLTTTIMLYTVSNQGEVGSMNLSGSLTRQDERDGPIDDISSHITNIGKFIEDMEFKLRGSIQDVYFCKTKDIVNDLRSTQTLSKLKKHRDIQGELFSQLKGRQ</sequence>
<evidence type="ECO:0000256" key="1">
    <source>
        <dbReference type="ARBA" id="ARBA00004245"/>
    </source>
</evidence>
<dbReference type="GO" id="GO:0051015">
    <property type="term" value="F:actin filament binding"/>
    <property type="evidence" value="ECO:0007669"/>
    <property type="project" value="TreeGrafter"/>
</dbReference>
<dbReference type="OrthoDB" id="9979678at2759"/>
<evidence type="ECO:0000256" key="5">
    <source>
        <dbReference type="ARBA" id="ARBA00023203"/>
    </source>
</evidence>
<dbReference type="PRINTS" id="PR00192">
    <property type="entry name" value="FACTINCAPB"/>
</dbReference>
<comment type="similarity">
    <text evidence="2 7">Belongs to the F-actin-capping protein beta subunit family.</text>
</comment>
<comment type="subunit">
    <text evidence="7">Heterodimer of an alpha and a beta subunit.</text>
</comment>
<keyword evidence="4 7" id="KW-0963">Cytoplasm</keyword>
<evidence type="ECO:0000256" key="4">
    <source>
        <dbReference type="ARBA" id="ARBA00022490"/>
    </source>
</evidence>
<evidence type="ECO:0000256" key="3">
    <source>
        <dbReference type="ARBA" id="ARBA00022467"/>
    </source>
</evidence>
<proteinExistence type="inferred from homology"/>
<evidence type="ECO:0000313" key="8">
    <source>
        <dbReference type="EMBL" id="OMJ29960.1"/>
    </source>
</evidence>
<dbReference type="PANTHER" id="PTHR10619:SF0">
    <property type="entry name" value="F-ACTIN-CAPPING PROTEIN SUBUNIT BETA ISOFORMS 1 AND 2"/>
    <property type="match status" value="1"/>
</dbReference>
<dbReference type="InterPro" id="IPR037282">
    <property type="entry name" value="CapZ_alpha/beta"/>
</dbReference>
<keyword evidence="6 7" id="KW-0206">Cytoskeleton</keyword>
<accession>A0A1R1YSW1</accession>
<keyword evidence="5 7" id="KW-0009">Actin-binding</keyword>
<comment type="caution">
    <text evidence="8">The sequence shown here is derived from an EMBL/GenBank/DDBJ whole genome shotgun (WGS) entry which is preliminary data.</text>
</comment>
<dbReference type="Proteomes" id="UP000187429">
    <property type="component" value="Unassembled WGS sequence"/>
</dbReference>
<dbReference type="EMBL" id="LSSM01000126">
    <property type="protein sequence ID" value="OMJ29960.1"/>
    <property type="molecule type" value="Genomic_DNA"/>
</dbReference>
<evidence type="ECO:0000256" key="2">
    <source>
        <dbReference type="ARBA" id="ARBA00006039"/>
    </source>
</evidence>
<keyword evidence="3 7" id="KW-0117">Actin capping</keyword>
<gene>
    <name evidence="8" type="ORF">AYI69_g511</name>
</gene>
<dbReference type="InterPro" id="IPR042276">
    <property type="entry name" value="CapZ_alpha/beta_2"/>
</dbReference>
<reference evidence="9" key="1">
    <citation type="submission" date="2017-01" db="EMBL/GenBank/DDBJ databases">
        <authorList>
            <person name="Wang Y."/>
            <person name="White M."/>
            <person name="Kvist S."/>
            <person name="Moncalvo J.-M."/>
        </authorList>
    </citation>
    <scope>NUCLEOTIDE SEQUENCE [LARGE SCALE GENOMIC DNA]</scope>
    <source>
        <strain evidence="9">ID-206-W2</strain>
    </source>
</reference>